<keyword evidence="1" id="KW-0732">Signal</keyword>
<sequence>MFASKQSFSILGCTFVSLFMALIVEGALGRTSCTRSYEDRSYGERMDTYGSKIINSNNGTLTIFGQ</sequence>
<name>A0A2M3ZSA4_9DIPT</name>
<feature type="chain" id="PRO_5014999057" evidence="1">
    <location>
        <begin position="30"/>
        <end position="66"/>
    </location>
</feature>
<evidence type="ECO:0000313" key="2">
    <source>
        <dbReference type="EMBL" id="MBW31372.1"/>
    </source>
</evidence>
<evidence type="ECO:0000256" key="1">
    <source>
        <dbReference type="SAM" id="SignalP"/>
    </source>
</evidence>
<dbReference type="EMBL" id="GGFM01010621">
    <property type="protein sequence ID" value="MBW31372.1"/>
    <property type="molecule type" value="Transcribed_RNA"/>
</dbReference>
<reference evidence="2" key="1">
    <citation type="submission" date="2018-01" db="EMBL/GenBank/DDBJ databases">
        <title>An insight into the sialome of Amazonian anophelines.</title>
        <authorList>
            <person name="Ribeiro J.M."/>
            <person name="Scarpassa V."/>
            <person name="Calvo E."/>
        </authorList>
    </citation>
    <scope>NUCLEOTIDE SEQUENCE</scope>
    <source>
        <tissue evidence="2">Salivary glands</tissue>
    </source>
</reference>
<accession>A0A2M3ZSA4</accession>
<protein>
    <submittedName>
        <fullName evidence="2">Putative secreted peptide</fullName>
    </submittedName>
</protein>
<dbReference type="AlphaFoldDB" id="A0A2M3ZSA4"/>
<feature type="signal peptide" evidence="1">
    <location>
        <begin position="1"/>
        <end position="29"/>
    </location>
</feature>
<organism evidence="2">
    <name type="scientific">Anopheles braziliensis</name>
    <dbReference type="NCBI Taxonomy" id="58242"/>
    <lineage>
        <taxon>Eukaryota</taxon>
        <taxon>Metazoa</taxon>
        <taxon>Ecdysozoa</taxon>
        <taxon>Arthropoda</taxon>
        <taxon>Hexapoda</taxon>
        <taxon>Insecta</taxon>
        <taxon>Pterygota</taxon>
        <taxon>Neoptera</taxon>
        <taxon>Endopterygota</taxon>
        <taxon>Diptera</taxon>
        <taxon>Nematocera</taxon>
        <taxon>Culicoidea</taxon>
        <taxon>Culicidae</taxon>
        <taxon>Anophelinae</taxon>
        <taxon>Anopheles</taxon>
    </lineage>
</organism>
<proteinExistence type="predicted"/>